<sequence length="92" mass="10915">MVHVRLAVRFLRIKGQGFFRIRRFYLSFITDVSQIRKRLTPTRVLSFIPPIVGLSRTIQTIWRPARMRVFACSSVVPEWIKVSTSFLMFRID</sequence>
<accession>A0A328HEP3</accession>
<name>A0A328HEP3_ARTGO</name>
<proteinExistence type="predicted"/>
<protein>
    <submittedName>
        <fullName evidence="1">Uncharacterized protein</fullName>
    </submittedName>
</protein>
<reference evidence="1 2" key="1">
    <citation type="submission" date="2018-04" db="EMBL/GenBank/DDBJ databases">
        <title>Bacteria isolated from cave deposits of Manipur.</title>
        <authorList>
            <person name="Sahoo D."/>
            <person name="Sarangthem I."/>
            <person name="Nandeibam J."/>
        </authorList>
    </citation>
    <scope>NUCLEOTIDE SEQUENCE [LARGE SCALE GENOMIC DNA]</scope>
    <source>
        <strain evidence="2">mrc11</strain>
    </source>
</reference>
<comment type="caution">
    <text evidence="1">The sequence shown here is derived from an EMBL/GenBank/DDBJ whole genome shotgun (WGS) entry which is preliminary data.</text>
</comment>
<gene>
    <name evidence="1" type="ORF">DBZ45_12565</name>
</gene>
<organism evidence="1 2">
    <name type="scientific">Arthrobacter globiformis</name>
    <dbReference type="NCBI Taxonomy" id="1665"/>
    <lineage>
        <taxon>Bacteria</taxon>
        <taxon>Bacillati</taxon>
        <taxon>Actinomycetota</taxon>
        <taxon>Actinomycetes</taxon>
        <taxon>Micrococcales</taxon>
        <taxon>Micrococcaceae</taxon>
        <taxon>Arthrobacter</taxon>
    </lineage>
</organism>
<dbReference type="EMBL" id="QLNP01000079">
    <property type="protein sequence ID" value="RAM36982.1"/>
    <property type="molecule type" value="Genomic_DNA"/>
</dbReference>
<dbReference type="Proteomes" id="UP000249166">
    <property type="component" value="Unassembled WGS sequence"/>
</dbReference>
<evidence type="ECO:0000313" key="2">
    <source>
        <dbReference type="Proteomes" id="UP000249166"/>
    </source>
</evidence>
<dbReference type="AlphaFoldDB" id="A0A328HEP3"/>
<evidence type="ECO:0000313" key="1">
    <source>
        <dbReference type="EMBL" id="RAM36982.1"/>
    </source>
</evidence>